<proteinExistence type="predicted"/>
<gene>
    <name evidence="3" type="ORF">BSL78_03939</name>
</gene>
<dbReference type="PANTHER" id="PTHR12461">
    <property type="entry name" value="HYPOXIA-INDUCIBLE FACTOR 1 ALPHA INHIBITOR-RELATED"/>
    <property type="match status" value="1"/>
</dbReference>
<feature type="region of interest" description="Disordered" evidence="1">
    <location>
        <begin position="483"/>
        <end position="504"/>
    </location>
</feature>
<dbReference type="PROSITE" id="PS51184">
    <property type="entry name" value="JMJC"/>
    <property type="match status" value="1"/>
</dbReference>
<dbReference type="InterPro" id="IPR041667">
    <property type="entry name" value="Cupin_8"/>
</dbReference>
<dbReference type="STRING" id="307972.A0A2G8LFW5"/>
<dbReference type="InterPro" id="IPR011992">
    <property type="entry name" value="EF-hand-dom_pair"/>
</dbReference>
<dbReference type="OrthoDB" id="415358at2759"/>
<dbReference type="SUPFAM" id="SSF51197">
    <property type="entry name" value="Clavaminate synthase-like"/>
    <property type="match status" value="1"/>
</dbReference>
<evidence type="ECO:0000313" key="3">
    <source>
        <dbReference type="EMBL" id="PIK59134.1"/>
    </source>
</evidence>
<keyword evidence="4" id="KW-1185">Reference proteome</keyword>
<dbReference type="AlphaFoldDB" id="A0A2G8LFW5"/>
<feature type="domain" description="JmjC" evidence="2">
    <location>
        <begin position="177"/>
        <end position="338"/>
    </location>
</feature>
<evidence type="ECO:0000313" key="4">
    <source>
        <dbReference type="Proteomes" id="UP000230750"/>
    </source>
</evidence>
<dbReference type="PANTHER" id="PTHR12461:SF18">
    <property type="entry name" value="JMJC DOMAIN-CONTAINING PROTEIN"/>
    <property type="match status" value="1"/>
</dbReference>
<organism evidence="3 4">
    <name type="scientific">Stichopus japonicus</name>
    <name type="common">Sea cucumber</name>
    <dbReference type="NCBI Taxonomy" id="307972"/>
    <lineage>
        <taxon>Eukaryota</taxon>
        <taxon>Metazoa</taxon>
        <taxon>Echinodermata</taxon>
        <taxon>Eleutherozoa</taxon>
        <taxon>Echinozoa</taxon>
        <taxon>Holothuroidea</taxon>
        <taxon>Aspidochirotacea</taxon>
        <taxon>Aspidochirotida</taxon>
        <taxon>Stichopodidae</taxon>
        <taxon>Apostichopus</taxon>
    </lineage>
</organism>
<evidence type="ECO:0000256" key="1">
    <source>
        <dbReference type="SAM" id="MobiDB-lite"/>
    </source>
</evidence>
<dbReference type="FunFam" id="2.60.120.650:FF:000025">
    <property type="entry name" value="Lysine-specific demethylase 8"/>
    <property type="match status" value="1"/>
</dbReference>
<feature type="compositionally biased region" description="Basic and acidic residues" evidence="1">
    <location>
        <begin position="494"/>
        <end position="504"/>
    </location>
</feature>
<protein>
    <recommendedName>
        <fullName evidence="2">JmjC domain-containing protein</fullName>
    </recommendedName>
</protein>
<sequence>MSKGRRSRREGEFRANLFMHDFSGDWILTIYPSQVLNEDDTSHFMSLYTNTPRMAKAAMVLYFCLSTACTSDLIDEDPASWPGHLEALAIKANRLPVESLDHFPSPQAFFMNYAYSGVPVIFRGGAKSYPAFSRWSDLYLKSLPDARSTLVAVEINRKEKRSLPKLTMPFQEFLTRYRSRNEYLVTALPSFLRRDVLLPPPLLCSEITNNLVNTLLWISGGGTKSVLHNDNVNNINCVFSGRKEFLLLNYTKYKNDVLFDQVEDGAVSVDVDRVDFVKFPSLAKVDFHFANLSAGDCIFLPYKWIHQVNSYDRNIAVNVWWDHKARIVPTKKACGYMKKGTTLNDVYFQHQGLYHGDNNREVHQVTDERDPISDLITLLEYSGNSRLTKEEFANIALEVSQWSHLNDTREVREELYKMYELIDEDGDGFLTHGDALGFKSESDSPLHDLAQKQTDVLMDLLDQQIVKEKQDQLKELKSFMEEKKAETVGQDAHSNTREKEALWHLEDTVDASHISGKDEL</sequence>
<dbReference type="InterPro" id="IPR003347">
    <property type="entry name" value="JmjC_dom"/>
</dbReference>
<dbReference type="Gene3D" id="2.60.120.650">
    <property type="entry name" value="Cupin"/>
    <property type="match status" value="1"/>
</dbReference>
<comment type="caution">
    <text evidence="3">The sequence shown here is derived from an EMBL/GenBank/DDBJ whole genome shotgun (WGS) entry which is preliminary data.</text>
</comment>
<accession>A0A2G8LFW5</accession>
<name>A0A2G8LFW5_STIJA</name>
<evidence type="ECO:0000259" key="2">
    <source>
        <dbReference type="PROSITE" id="PS51184"/>
    </source>
</evidence>
<dbReference type="EMBL" id="MRZV01000092">
    <property type="protein sequence ID" value="PIK59134.1"/>
    <property type="molecule type" value="Genomic_DNA"/>
</dbReference>
<dbReference type="Proteomes" id="UP000230750">
    <property type="component" value="Unassembled WGS sequence"/>
</dbReference>
<dbReference type="Pfam" id="PF13621">
    <property type="entry name" value="Cupin_8"/>
    <property type="match status" value="1"/>
</dbReference>
<dbReference type="SUPFAM" id="SSF47473">
    <property type="entry name" value="EF-hand"/>
    <property type="match status" value="1"/>
</dbReference>
<reference evidence="3 4" key="1">
    <citation type="journal article" date="2017" name="PLoS Biol.">
        <title>The sea cucumber genome provides insights into morphological evolution and visceral regeneration.</title>
        <authorList>
            <person name="Zhang X."/>
            <person name="Sun L."/>
            <person name="Yuan J."/>
            <person name="Sun Y."/>
            <person name="Gao Y."/>
            <person name="Zhang L."/>
            <person name="Li S."/>
            <person name="Dai H."/>
            <person name="Hamel J.F."/>
            <person name="Liu C."/>
            <person name="Yu Y."/>
            <person name="Liu S."/>
            <person name="Lin W."/>
            <person name="Guo K."/>
            <person name="Jin S."/>
            <person name="Xu P."/>
            <person name="Storey K.B."/>
            <person name="Huan P."/>
            <person name="Zhang T."/>
            <person name="Zhou Y."/>
            <person name="Zhang J."/>
            <person name="Lin C."/>
            <person name="Li X."/>
            <person name="Xing L."/>
            <person name="Huo D."/>
            <person name="Sun M."/>
            <person name="Wang L."/>
            <person name="Mercier A."/>
            <person name="Li F."/>
            <person name="Yang H."/>
            <person name="Xiang J."/>
        </authorList>
    </citation>
    <scope>NUCLEOTIDE SEQUENCE [LARGE SCALE GENOMIC DNA]</scope>
    <source>
        <strain evidence="3">Shaxun</strain>
        <tissue evidence="3">Muscle</tissue>
    </source>
</reference>